<evidence type="ECO:0000313" key="2">
    <source>
        <dbReference type="EMBL" id="EAQ81634.1"/>
    </source>
</evidence>
<accession>A3ZPF6</accession>
<dbReference type="Proteomes" id="UP000004358">
    <property type="component" value="Unassembled WGS sequence"/>
</dbReference>
<dbReference type="Gene3D" id="1.10.260.40">
    <property type="entry name" value="lambda repressor-like DNA-binding domains"/>
    <property type="match status" value="1"/>
</dbReference>
<evidence type="ECO:0000313" key="3">
    <source>
        <dbReference type="Proteomes" id="UP000004358"/>
    </source>
</evidence>
<dbReference type="InterPro" id="IPR010982">
    <property type="entry name" value="Lambda_DNA-bd_dom_sf"/>
</dbReference>
<dbReference type="eggNOG" id="COG5485">
    <property type="taxonomic scope" value="Bacteria"/>
</dbReference>
<dbReference type="GO" id="GO:0003677">
    <property type="term" value="F:DNA binding"/>
    <property type="evidence" value="ECO:0007669"/>
    <property type="project" value="InterPro"/>
</dbReference>
<feature type="domain" description="HTH cro/C1-type" evidence="1">
    <location>
        <begin position="6"/>
        <end position="37"/>
    </location>
</feature>
<dbReference type="SUPFAM" id="SSF54427">
    <property type="entry name" value="NTF2-like"/>
    <property type="match status" value="1"/>
</dbReference>
<dbReference type="InterPro" id="IPR009959">
    <property type="entry name" value="Cyclase_SnoaL-like"/>
</dbReference>
<sequence length="208" mass="23293">MDGARLKAVRLQLGLTQEAVAAATGYTDRLVRKLENGGPVNYQTLNDFISYYRLMLSRVGTSSLEPDISFQTLSMQPEPERETIVRNWFEQAYNQRNVDYVAEVFHPDVSLIAEGQVLQGSEVITQRVAAVLAGFDPLQIEVESLFTQENTVIAYWHVTKTHSGSFFGIPPTGRTISIRGSSMAAFQGNKIIEVRDHWDVQDLIAKLT</sequence>
<comment type="caution">
    <text evidence="2">The sequence shown here is derived from an EMBL/GenBank/DDBJ whole genome shotgun (WGS) entry which is preliminary data.</text>
</comment>
<dbReference type="GO" id="GO:0030638">
    <property type="term" value="P:polyketide metabolic process"/>
    <property type="evidence" value="ECO:0007669"/>
    <property type="project" value="InterPro"/>
</dbReference>
<dbReference type="SUPFAM" id="SSF47413">
    <property type="entry name" value="lambda repressor-like DNA-binding domains"/>
    <property type="match status" value="1"/>
</dbReference>
<dbReference type="CDD" id="cd00093">
    <property type="entry name" value="HTH_XRE"/>
    <property type="match status" value="1"/>
</dbReference>
<name>A3ZPF6_9BACT</name>
<dbReference type="InterPro" id="IPR032710">
    <property type="entry name" value="NTF2-like_dom_sf"/>
</dbReference>
<organism evidence="2 3">
    <name type="scientific">Blastopirellula marina DSM 3645</name>
    <dbReference type="NCBI Taxonomy" id="314230"/>
    <lineage>
        <taxon>Bacteria</taxon>
        <taxon>Pseudomonadati</taxon>
        <taxon>Planctomycetota</taxon>
        <taxon>Planctomycetia</taxon>
        <taxon>Pirellulales</taxon>
        <taxon>Pirellulaceae</taxon>
        <taxon>Blastopirellula</taxon>
    </lineage>
</organism>
<dbReference type="HOGENOM" id="CLU_1238225_0_0_0"/>
<dbReference type="InterPro" id="IPR001387">
    <property type="entry name" value="Cro/C1-type_HTH"/>
</dbReference>
<dbReference type="STRING" id="314230.DSM3645_28672"/>
<dbReference type="PANTHER" id="PTHR38436:SF1">
    <property type="entry name" value="ESTER CYCLASE"/>
    <property type="match status" value="1"/>
</dbReference>
<evidence type="ECO:0000259" key="1">
    <source>
        <dbReference type="PROSITE" id="PS50943"/>
    </source>
</evidence>
<gene>
    <name evidence="2" type="ORF">DSM3645_28672</name>
</gene>
<dbReference type="Gene3D" id="3.10.450.50">
    <property type="match status" value="1"/>
</dbReference>
<dbReference type="Pfam" id="PF07366">
    <property type="entry name" value="SnoaL"/>
    <property type="match status" value="1"/>
</dbReference>
<protein>
    <recommendedName>
        <fullName evidence="1">HTH cro/C1-type domain-containing protein</fullName>
    </recommendedName>
</protein>
<dbReference type="Pfam" id="PF13560">
    <property type="entry name" value="HTH_31"/>
    <property type="match status" value="1"/>
</dbReference>
<dbReference type="EMBL" id="AANZ01000004">
    <property type="protein sequence ID" value="EAQ81634.1"/>
    <property type="molecule type" value="Genomic_DNA"/>
</dbReference>
<dbReference type="PANTHER" id="PTHR38436">
    <property type="entry name" value="POLYKETIDE CYCLASE SNOAL-LIKE DOMAIN"/>
    <property type="match status" value="1"/>
</dbReference>
<proteinExistence type="predicted"/>
<reference evidence="2 3" key="1">
    <citation type="submission" date="2006-02" db="EMBL/GenBank/DDBJ databases">
        <authorList>
            <person name="Amann R."/>
            <person name="Ferriera S."/>
            <person name="Johnson J."/>
            <person name="Kravitz S."/>
            <person name="Halpern A."/>
            <person name="Remington K."/>
            <person name="Beeson K."/>
            <person name="Tran B."/>
            <person name="Rogers Y.-H."/>
            <person name="Friedman R."/>
            <person name="Venter J.C."/>
        </authorList>
    </citation>
    <scope>NUCLEOTIDE SEQUENCE [LARGE SCALE GENOMIC DNA]</scope>
    <source>
        <strain evidence="2 3">DSM 3645</strain>
    </source>
</reference>
<dbReference type="PROSITE" id="PS50943">
    <property type="entry name" value="HTH_CROC1"/>
    <property type="match status" value="1"/>
</dbReference>
<dbReference type="AlphaFoldDB" id="A3ZPF6"/>